<dbReference type="InterPro" id="IPR036388">
    <property type="entry name" value="WH-like_DNA-bd_sf"/>
</dbReference>
<organism evidence="5 6">
    <name type="scientific">Kitasatospora purpeofusca</name>
    <dbReference type="NCBI Taxonomy" id="67352"/>
    <lineage>
        <taxon>Bacteria</taxon>
        <taxon>Bacillati</taxon>
        <taxon>Actinomycetota</taxon>
        <taxon>Actinomycetes</taxon>
        <taxon>Kitasatosporales</taxon>
        <taxon>Streptomycetaceae</taxon>
        <taxon>Kitasatospora</taxon>
    </lineage>
</organism>
<name>A0ABZ1U8P8_9ACTN</name>
<evidence type="ECO:0000256" key="3">
    <source>
        <dbReference type="ARBA" id="ARBA00023163"/>
    </source>
</evidence>
<protein>
    <submittedName>
        <fullName evidence="5">Helix-turn-helix transcriptional regulator</fullName>
    </submittedName>
</protein>
<keyword evidence="2" id="KW-0238">DNA-binding</keyword>
<dbReference type="SMART" id="SM00421">
    <property type="entry name" value="HTH_LUXR"/>
    <property type="match status" value="1"/>
</dbReference>
<reference evidence="5" key="1">
    <citation type="submission" date="2022-10" db="EMBL/GenBank/DDBJ databases">
        <title>The complete genomes of actinobacterial strains from the NBC collection.</title>
        <authorList>
            <person name="Joergensen T.S."/>
            <person name="Alvarez Arevalo M."/>
            <person name="Sterndorff E.B."/>
            <person name="Faurdal D."/>
            <person name="Vuksanovic O."/>
            <person name="Mourched A.-S."/>
            <person name="Charusanti P."/>
            <person name="Shaw S."/>
            <person name="Blin K."/>
            <person name="Weber T."/>
        </authorList>
    </citation>
    <scope>NUCLEOTIDE SEQUENCE</scope>
    <source>
        <strain evidence="5">NBC_00222</strain>
    </source>
</reference>
<evidence type="ECO:0000313" key="6">
    <source>
        <dbReference type="Proteomes" id="UP001432222"/>
    </source>
</evidence>
<evidence type="ECO:0000256" key="1">
    <source>
        <dbReference type="ARBA" id="ARBA00023015"/>
    </source>
</evidence>
<dbReference type="InterPro" id="IPR016032">
    <property type="entry name" value="Sig_transdc_resp-reg_C-effctor"/>
</dbReference>
<dbReference type="EMBL" id="CP108110">
    <property type="protein sequence ID" value="WUQ86342.1"/>
    <property type="molecule type" value="Genomic_DNA"/>
</dbReference>
<dbReference type="CDD" id="cd06170">
    <property type="entry name" value="LuxR_C_like"/>
    <property type="match status" value="1"/>
</dbReference>
<dbReference type="PRINTS" id="PR00038">
    <property type="entry name" value="HTHLUXR"/>
</dbReference>
<evidence type="ECO:0000256" key="2">
    <source>
        <dbReference type="ARBA" id="ARBA00023125"/>
    </source>
</evidence>
<sequence length="86" mass="9521">MTIRPLEAAMEFHLSHRQREIVLLISEGNSNKEIGRILDVSPRTVESHLQRLYLRYGINSRAALVAKWLRADSASAAAGGTMSNAC</sequence>
<dbReference type="Proteomes" id="UP001432222">
    <property type="component" value="Chromosome"/>
</dbReference>
<keyword evidence="6" id="KW-1185">Reference proteome</keyword>
<feature type="domain" description="HTH luxR-type" evidence="4">
    <location>
        <begin position="7"/>
        <end position="72"/>
    </location>
</feature>
<dbReference type="InterPro" id="IPR000792">
    <property type="entry name" value="Tscrpt_reg_LuxR_C"/>
</dbReference>
<dbReference type="Gene3D" id="1.10.10.10">
    <property type="entry name" value="Winged helix-like DNA-binding domain superfamily/Winged helix DNA-binding domain"/>
    <property type="match status" value="1"/>
</dbReference>
<dbReference type="PROSITE" id="PS50043">
    <property type="entry name" value="HTH_LUXR_2"/>
    <property type="match status" value="1"/>
</dbReference>
<keyword evidence="3" id="KW-0804">Transcription</keyword>
<evidence type="ECO:0000313" key="5">
    <source>
        <dbReference type="EMBL" id="WUQ86342.1"/>
    </source>
</evidence>
<dbReference type="PROSITE" id="PS00622">
    <property type="entry name" value="HTH_LUXR_1"/>
    <property type="match status" value="1"/>
</dbReference>
<accession>A0ABZ1U8P8</accession>
<dbReference type="PANTHER" id="PTHR44688:SF16">
    <property type="entry name" value="DNA-BINDING TRANSCRIPTIONAL ACTIVATOR DEVR_DOSR"/>
    <property type="match status" value="1"/>
</dbReference>
<evidence type="ECO:0000259" key="4">
    <source>
        <dbReference type="PROSITE" id="PS50043"/>
    </source>
</evidence>
<gene>
    <name evidence="5" type="ORF">OHA16_27355</name>
</gene>
<dbReference type="Pfam" id="PF00196">
    <property type="entry name" value="GerE"/>
    <property type="match status" value="1"/>
</dbReference>
<dbReference type="RefSeq" id="WP_328956969.1">
    <property type="nucleotide sequence ID" value="NZ_CP108110.1"/>
</dbReference>
<dbReference type="PANTHER" id="PTHR44688">
    <property type="entry name" value="DNA-BINDING TRANSCRIPTIONAL ACTIVATOR DEVR_DOSR"/>
    <property type="match status" value="1"/>
</dbReference>
<dbReference type="SUPFAM" id="SSF46894">
    <property type="entry name" value="C-terminal effector domain of the bipartite response regulators"/>
    <property type="match status" value="1"/>
</dbReference>
<keyword evidence="1" id="KW-0805">Transcription regulation</keyword>
<proteinExistence type="predicted"/>